<feature type="transmembrane region" description="Helical" evidence="6">
    <location>
        <begin position="638"/>
        <end position="657"/>
    </location>
</feature>
<feature type="domain" description="Cationic amino acid transporter C-terminal" evidence="7">
    <location>
        <begin position="638"/>
        <end position="688"/>
    </location>
</feature>
<dbReference type="PANTHER" id="PTHR43243:SF105">
    <property type="entry name" value="CATIONIC AMINO ACID TRANSPORTER C-TERMINAL DOMAIN-CONTAINING PROTEIN"/>
    <property type="match status" value="1"/>
</dbReference>
<evidence type="ECO:0000256" key="2">
    <source>
        <dbReference type="ARBA" id="ARBA00022692"/>
    </source>
</evidence>
<feature type="transmembrane region" description="Helical" evidence="6">
    <location>
        <begin position="125"/>
        <end position="144"/>
    </location>
</feature>
<proteinExistence type="predicted"/>
<feature type="transmembrane region" description="Helical" evidence="6">
    <location>
        <begin position="608"/>
        <end position="626"/>
    </location>
</feature>
<sequence length="726" mass="80662">MCHNVFLLDFKAFFVVSSNRLDHEINVSCYDNAHVKCRTEFFIDTPTMTSPRNVRSLIESNLSWKSLKNSFSRRKFIADENLCRTELDRCLSTFDLTFLGVGSTLGLGIYILVGKIASDTAGPSVALSYLIAAVASIFAAFCYAEFGARVPKTGSAYVYSYVTVGELMAFIIGWNLVLEYVIGTASVARGYSEYLDSMFNQTIARHLNHTLPIHIKSLSSYPDFLAFGITLLLTVMLSVGVKKSSIFNNVCTILNLLVVIYAVIVGSFKANVHNWKLTPEEIPKIPNKDFGTGGFFPYGFHGVMSGAATCFYGYVGFDCIATTGEEARNPQKAIPIAIVSSLLIVFAAYFSVSTIQTLMWPYYAQNVAAPLPYVFQMVGYPVAKWVITVGALCGLSTSLLGGMFPLPRILYAMANDGLIFKFLAKTHHVFKTPLIATYISGIFTGLMAMLFDVKELAEMMSIGTLLAYTLVAVCVLILRYRVDEELLPLSPLNVNETFNSVTNEYDAAETCSLDTSTSTIGGDYIRKKAKKNMDTITSSTNTMLASTQHYSYRNIFDQIFNRENIEVQTRLSSLVSMWLIGIIGVFIITLDILVVVLEDDLYSLDPGALFSIGVFFLFIIIGTIAVARQPSDNKTLSFKVPCVPFIPVLSIFVNFYLMLKLPTATWKRFVYWMIAGFVIYFGYGMWHSSERKAPVDKMPSLLEKHDEEESGEDTNSEKSPLLSQKS</sequence>
<keyword evidence="4 6" id="KW-0472">Membrane</keyword>
<dbReference type="GO" id="GO:0015189">
    <property type="term" value="F:L-lysine transmembrane transporter activity"/>
    <property type="evidence" value="ECO:0007669"/>
    <property type="project" value="TreeGrafter"/>
</dbReference>
<feature type="transmembrane region" description="Helical" evidence="6">
    <location>
        <begin position="156"/>
        <end position="177"/>
    </location>
</feature>
<dbReference type="EMBL" id="BMAV01027435">
    <property type="protein sequence ID" value="GFS59310.1"/>
    <property type="molecule type" value="Genomic_DNA"/>
</dbReference>
<feature type="region of interest" description="Disordered" evidence="5">
    <location>
        <begin position="700"/>
        <end position="726"/>
    </location>
</feature>
<dbReference type="Proteomes" id="UP000886998">
    <property type="component" value="Unassembled WGS sequence"/>
</dbReference>
<dbReference type="OrthoDB" id="3900342at2759"/>
<evidence type="ECO:0000256" key="1">
    <source>
        <dbReference type="ARBA" id="ARBA00004141"/>
    </source>
</evidence>
<dbReference type="AlphaFoldDB" id="A0A8X6IT19"/>
<dbReference type="InterPro" id="IPR002293">
    <property type="entry name" value="AA/rel_permease1"/>
</dbReference>
<feature type="transmembrane region" description="Helical" evidence="6">
    <location>
        <begin position="383"/>
        <end position="411"/>
    </location>
</feature>
<dbReference type="Pfam" id="PF13520">
    <property type="entry name" value="AA_permease_2"/>
    <property type="match status" value="1"/>
</dbReference>
<dbReference type="GO" id="GO:0061459">
    <property type="term" value="F:L-arginine transmembrane transporter activity"/>
    <property type="evidence" value="ECO:0007669"/>
    <property type="project" value="TreeGrafter"/>
</dbReference>
<feature type="transmembrane region" description="Helical" evidence="6">
    <location>
        <begin position="457"/>
        <end position="478"/>
    </location>
</feature>
<keyword evidence="9" id="KW-1185">Reference proteome</keyword>
<accession>A0A8X6IT19</accession>
<dbReference type="InterPro" id="IPR029485">
    <property type="entry name" value="CAT_C"/>
</dbReference>
<comment type="subcellular location">
    <subcellularLocation>
        <location evidence="1">Membrane</location>
        <topology evidence="1">Multi-pass membrane protein</topology>
    </subcellularLocation>
</comment>
<feature type="transmembrane region" description="Helical" evidence="6">
    <location>
        <begin position="574"/>
        <end position="596"/>
    </location>
</feature>
<dbReference type="GO" id="GO:0000064">
    <property type="term" value="F:L-ornithine transmembrane transporter activity"/>
    <property type="evidence" value="ECO:0007669"/>
    <property type="project" value="TreeGrafter"/>
</dbReference>
<feature type="compositionally biased region" description="Polar residues" evidence="5">
    <location>
        <begin position="717"/>
        <end position="726"/>
    </location>
</feature>
<evidence type="ECO:0000313" key="8">
    <source>
        <dbReference type="EMBL" id="GFS59310.1"/>
    </source>
</evidence>
<evidence type="ECO:0000259" key="7">
    <source>
        <dbReference type="Pfam" id="PF13906"/>
    </source>
</evidence>
<feature type="transmembrane region" description="Helical" evidence="6">
    <location>
        <begin position="336"/>
        <end position="363"/>
    </location>
</feature>
<evidence type="ECO:0000256" key="3">
    <source>
        <dbReference type="ARBA" id="ARBA00022989"/>
    </source>
</evidence>
<feature type="transmembrane region" description="Helical" evidence="6">
    <location>
        <begin position="94"/>
        <end position="113"/>
    </location>
</feature>
<evidence type="ECO:0000256" key="6">
    <source>
        <dbReference type="SAM" id="Phobius"/>
    </source>
</evidence>
<comment type="caution">
    <text evidence="8">The sequence shown here is derived from an EMBL/GenBank/DDBJ whole genome shotgun (WGS) entry which is preliminary data.</text>
</comment>
<evidence type="ECO:0000313" key="9">
    <source>
        <dbReference type="Proteomes" id="UP000886998"/>
    </source>
</evidence>
<dbReference type="GO" id="GO:0097638">
    <property type="term" value="P:L-arginine import across plasma membrane"/>
    <property type="evidence" value="ECO:0007669"/>
    <property type="project" value="TreeGrafter"/>
</dbReference>
<feature type="transmembrane region" description="Helical" evidence="6">
    <location>
        <begin position="224"/>
        <end position="241"/>
    </location>
</feature>
<reference evidence="8" key="1">
    <citation type="submission" date="2020-08" db="EMBL/GenBank/DDBJ databases">
        <title>Multicomponent nature underlies the extraordinary mechanical properties of spider dragline silk.</title>
        <authorList>
            <person name="Kono N."/>
            <person name="Nakamura H."/>
            <person name="Mori M."/>
            <person name="Yoshida Y."/>
            <person name="Ohtoshi R."/>
            <person name="Malay A.D."/>
            <person name="Moran D.A.P."/>
            <person name="Tomita M."/>
            <person name="Numata K."/>
            <person name="Arakawa K."/>
        </authorList>
    </citation>
    <scope>NUCLEOTIDE SEQUENCE</scope>
</reference>
<dbReference type="Gene3D" id="1.20.1740.10">
    <property type="entry name" value="Amino acid/polyamine transporter I"/>
    <property type="match status" value="2"/>
</dbReference>
<keyword evidence="2 6" id="KW-0812">Transmembrane</keyword>
<dbReference type="FunFam" id="1.20.1740.10:FF:000010">
    <property type="entry name" value="probable cationic amino acid transporter"/>
    <property type="match status" value="1"/>
</dbReference>
<feature type="transmembrane region" description="Helical" evidence="6">
    <location>
        <begin position="432"/>
        <end position="451"/>
    </location>
</feature>
<organism evidence="8 9">
    <name type="scientific">Trichonephila inaurata madagascariensis</name>
    <dbReference type="NCBI Taxonomy" id="2747483"/>
    <lineage>
        <taxon>Eukaryota</taxon>
        <taxon>Metazoa</taxon>
        <taxon>Ecdysozoa</taxon>
        <taxon>Arthropoda</taxon>
        <taxon>Chelicerata</taxon>
        <taxon>Arachnida</taxon>
        <taxon>Araneae</taxon>
        <taxon>Araneomorphae</taxon>
        <taxon>Entelegynae</taxon>
        <taxon>Araneoidea</taxon>
        <taxon>Nephilidae</taxon>
        <taxon>Trichonephila</taxon>
        <taxon>Trichonephila inaurata</taxon>
    </lineage>
</organism>
<dbReference type="PANTHER" id="PTHR43243">
    <property type="entry name" value="INNER MEMBRANE TRANSPORTER YGJI-RELATED"/>
    <property type="match status" value="1"/>
</dbReference>
<dbReference type="GO" id="GO:0005886">
    <property type="term" value="C:plasma membrane"/>
    <property type="evidence" value="ECO:0007669"/>
    <property type="project" value="TreeGrafter"/>
</dbReference>
<feature type="transmembrane region" description="Helical" evidence="6">
    <location>
        <begin position="253"/>
        <end position="275"/>
    </location>
</feature>
<name>A0A8X6IT19_9ARAC</name>
<protein>
    <submittedName>
        <fullName evidence="8">High affinity cationic amino acid transporter 1</fullName>
    </submittedName>
</protein>
<feature type="transmembrane region" description="Helical" evidence="6">
    <location>
        <begin position="669"/>
        <end position="686"/>
    </location>
</feature>
<gene>
    <name evidence="8" type="primary">Slc7a1</name>
    <name evidence="8" type="ORF">TNIN_475272</name>
</gene>
<evidence type="ECO:0000256" key="4">
    <source>
        <dbReference type="ARBA" id="ARBA00023136"/>
    </source>
</evidence>
<dbReference type="Pfam" id="PF13906">
    <property type="entry name" value="AA_permease_C"/>
    <property type="match status" value="1"/>
</dbReference>
<feature type="transmembrane region" description="Helical" evidence="6">
    <location>
        <begin position="295"/>
        <end position="315"/>
    </location>
</feature>
<keyword evidence="3 6" id="KW-1133">Transmembrane helix</keyword>
<evidence type="ECO:0000256" key="5">
    <source>
        <dbReference type="SAM" id="MobiDB-lite"/>
    </source>
</evidence>